<dbReference type="Gene3D" id="1.20.5.1070">
    <property type="entry name" value="Head and neck region of the ectodomain of NDV fusion glycoprotein"/>
    <property type="match status" value="1"/>
</dbReference>
<dbReference type="EMBL" id="CAJPWZ010003335">
    <property type="protein sequence ID" value="CAG2258116.1"/>
    <property type="molecule type" value="Genomic_DNA"/>
</dbReference>
<keyword evidence="3 5" id="KW-0732">Signal</keyword>
<evidence type="ECO:0000256" key="2">
    <source>
        <dbReference type="ARBA" id="ARBA00022525"/>
    </source>
</evidence>
<protein>
    <submittedName>
        <fullName evidence="7">COL10A</fullName>
    </submittedName>
</protein>
<dbReference type="PRINTS" id="PR00007">
    <property type="entry name" value="COMPLEMNTC1Q"/>
</dbReference>
<feature type="chain" id="PRO_5035778022" evidence="5">
    <location>
        <begin position="22"/>
        <end position="244"/>
    </location>
</feature>
<feature type="signal peptide" evidence="5">
    <location>
        <begin position="1"/>
        <end position="21"/>
    </location>
</feature>
<evidence type="ECO:0000256" key="1">
    <source>
        <dbReference type="ARBA" id="ARBA00004613"/>
    </source>
</evidence>
<keyword evidence="8" id="KW-1185">Reference proteome</keyword>
<evidence type="ECO:0000313" key="8">
    <source>
        <dbReference type="Proteomes" id="UP000683360"/>
    </source>
</evidence>
<evidence type="ECO:0000259" key="6">
    <source>
        <dbReference type="PROSITE" id="PS50871"/>
    </source>
</evidence>
<organism evidence="7 8">
    <name type="scientific">Mytilus edulis</name>
    <name type="common">Blue mussel</name>
    <dbReference type="NCBI Taxonomy" id="6550"/>
    <lineage>
        <taxon>Eukaryota</taxon>
        <taxon>Metazoa</taxon>
        <taxon>Spiralia</taxon>
        <taxon>Lophotrochozoa</taxon>
        <taxon>Mollusca</taxon>
        <taxon>Bivalvia</taxon>
        <taxon>Autobranchia</taxon>
        <taxon>Pteriomorphia</taxon>
        <taxon>Mytilida</taxon>
        <taxon>Mytiloidea</taxon>
        <taxon>Mytilidae</taxon>
        <taxon>Mytilinae</taxon>
        <taxon>Mytilus</taxon>
    </lineage>
</organism>
<dbReference type="PANTHER" id="PTHR22923">
    <property type="entry name" value="CEREBELLIN-RELATED"/>
    <property type="match status" value="1"/>
</dbReference>
<dbReference type="Pfam" id="PF00386">
    <property type="entry name" value="C1q"/>
    <property type="match status" value="1"/>
</dbReference>
<evidence type="ECO:0000256" key="5">
    <source>
        <dbReference type="SAM" id="SignalP"/>
    </source>
</evidence>
<dbReference type="AlphaFoldDB" id="A0A8S3VK54"/>
<reference evidence="7" key="1">
    <citation type="submission" date="2021-03" db="EMBL/GenBank/DDBJ databases">
        <authorList>
            <person name="Bekaert M."/>
        </authorList>
    </citation>
    <scope>NUCLEOTIDE SEQUENCE</scope>
</reference>
<proteinExistence type="predicted"/>
<keyword evidence="2" id="KW-0964">Secreted</keyword>
<dbReference type="OrthoDB" id="6040257at2759"/>
<dbReference type="InterPro" id="IPR001073">
    <property type="entry name" value="C1q_dom"/>
</dbReference>
<evidence type="ECO:0000313" key="7">
    <source>
        <dbReference type="EMBL" id="CAG2258116.1"/>
    </source>
</evidence>
<comment type="subcellular location">
    <subcellularLocation>
        <location evidence="1">Secreted</location>
    </subcellularLocation>
</comment>
<keyword evidence="4" id="KW-0175">Coiled coil</keyword>
<evidence type="ECO:0000256" key="4">
    <source>
        <dbReference type="SAM" id="Coils"/>
    </source>
</evidence>
<feature type="coiled-coil region" evidence="4">
    <location>
        <begin position="38"/>
        <end position="65"/>
    </location>
</feature>
<dbReference type="Proteomes" id="UP000683360">
    <property type="component" value="Unassembled WGS sequence"/>
</dbReference>
<sequence>MVMNCFIYILLCINFIQNVVCYNKRILSNDPDHVETRFNQLEQRIQSLASQLAQNDNQMIQMENTIHGLSTRLAEKDKEVLALQNITHILTETNAQKDKLILQLSSNVTALQFEERRIAFHARMSTDKTHLAAFATVKFETIVTNEGQAYSPVTGVFTCPQDGTYSFSWTLITLAGNWCNTEFVVDGNTIAYTHDEANSSTDHKASSQSAVVLLKKGNKTWIRAHGSEGRRCYPKWSSYSGFKV</sequence>
<dbReference type="GO" id="GO:0005576">
    <property type="term" value="C:extracellular region"/>
    <property type="evidence" value="ECO:0007669"/>
    <property type="project" value="UniProtKB-SubCell"/>
</dbReference>
<dbReference type="SUPFAM" id="SSF49842">
    <property type="entry name" value="TNF-like"/>
    <property type="match status" value="1"/>
</dbReference>
<dbReference type="InterPro" id="IPR008983">
    <property type="entry name" value="Tumour_necrosis_fac-like_dom"/>
</dbReference>
<evidence type="ECO:0000256" key="3">
    <source>
        <dbReference type="ARBA" id="ARBA00022729"/>
    </source>
</evidence>
<feature type="domain" description="C1q" evidence="6">
    <location>
        <begin position="113"/>
        <end position="244"/>
    </location>
</feature>
<accession>A0A8S3VK54</accession>
<dbReference type="Gene3D" id="2.60.120.40">
    <property type="match status" value="1"/>
</dbReference>
<name>A0A8S3VK54_MYTED</name>
<gene>
    <name evidence="7" type="ORF">MEDL_69220</name>
</gene>
<dbReference type="SMART" id="SM00110">
    <property type="entry name" value="C1Q"/>
    <property type="match status" value="1"/>
</dbReference>
<dbReference type="InterPro" id="IPR050822">
    <property type="entry name" value="Cerebellin_Synaptic_Org"/>
</dbReference>
<dbReference type="PROSITE" id="PS50871">
    <property type="entry name" value="C1Q"/>
    <property type="match status" value="1"/>
</dbReference>
<comment type="caution">
    <text evidence="7">The sequence shown here is derived from an EMBL/GenBank/DDBJ whole genome shotgun (WGS) entry which is preliminary data.</text>
</comment>
<dbReference type="PANTHER" id="PTHR22923:SF116">
    <property type="entry name" value="C1Q DOMAIN-CONTAINING PROTEIN"/>
    <property type="match status" value="1"/>
</dbReference>